<dbReference type="PANTHER" id="PTHR38537">
    <property type="entry name" value="JITTERBUG, ISOFORM N"/>
    <property type="match status" value="1"/>
</dbReference>
<dbReference type="PROSITE" id="PS00019">
    <property type="entry name" value="ACTININ_1"/>
    <property type="match status" value="1"/>
</dbReference>
<dbReference type="GO" id="GO:0005737">
    <property type="term" value="C:cytoplasm"/>
    <property type="evidence" value="ECO:0007669"/>
    <property type="project" value="UniProtKB-ARBA"/>
</dbReference>
<dbReference type="eggNOG" id="KOG0518">
    <property type="taxonomic scope" value="Eukaryota"/>
</dbReference>
<dbReference type="HOGENOM" id="CLU_005217_4_0_1"/>
<feature type="domain" description="Calponin-homology (CH)" evidence="14">
    <location>
        <begin position="225"/>
        <end position="265"/>
    </location>
</feature>
<evidence type="ECO:0000259" key="14">
    <source>
        <dbReference type="PROSITE" id="PS50021"/>
    </source>
</evidence>
<dbReference type="Proteomes" id="UP000009022">
    <property type="component" value="Unassembled WGS sequence"/>
</dbReference>
<dbReference type="Gene3D" id="1.10.418.10">
    <property type="entry name" value="Calponin-like domain"/>
    <property type="match status" value="3"/>
</dbReference>
<dbReference type="InterPro" id="IPR001715">
    <property type="entry name" value="CH_dom"/>
</dbReference>
<dbReference type="GO" id="GO:0031965">
    <property type="term" value="C:nuclear membrane"/>
    <property type="evidence" value="ECO:0007669"/>
    <property type="project" value="UniProtKB-SubCell"/>
</dbReference>
<accession>B3SCV6</accession>
<keyword evidence="7" id="KW-0175">Coiled coil</keyword>
<keyword evidence="16" id="KW-1185">Reference proteome</keyword>
<keyword evidence="10" id="KW-0206">Cytoskeleton</keyword>
<feature type="domain" description="Calponin-homology (CH)" evidence="14">
    <location>
        <begin position="121"/>
        <end position="224"/>
    </location>
</feature>
<dbReference type="CTD" id="6759290"/>
<feature type="non-terminal residue" evidence="15">
    <location>
        <position position="1"/>
    </location>
</feature>
<keyword evidence="4" id="KW-0812">Transmembrane</keyword>
<keyword evidence="9" id="KW-0009">Actin-binding</keyword>
<dbReference type="EMBL" id="DS985273">
    <property type="protein sequence ID" value="EDV19454.1"/>
    <property type="molecule type" value="Genomic_DNA"/>
</dbReference>
<dbReference type="SUPFAM" id="SSF47576">
    <property type="entry name" value="Calponin-homology domain, CH-domain"/>
    <property type="match status" value="2"/>
</dbReference>
<evidence type="ECO:0000313" key="16">
    <source>
        <dbReference type="Proteomes" id="UP000009022"/>
    </source>
</evidence>
<evidence type="ECO:0000256" key="8">
    <source>
        <dbReference type="ARBA" id="ARBA00023136"/>
    </source>
</evidence>
<dbReference type="GO" id="GO:0005856">
    <property type="term" value="C:cytoskeleton"/>
    <property type="evidence" value="ECO:0007669"/>
    <property type="project" value="UniProtKB-SubCell"/>
</dbReference>
<keyword evidence="11" id="KW-0539">Nucleus</keyword>
<dbReference type="CDD" id="cd21227">
    <property type="entry name" value="CH_jitterbug-like_rpt1"/>
    <property type="match status" value="1"/>
</dbReference>
<evidence type="ECO:0000256" key="3">
    <source>
        <dbReference type="ARBA" id="ARBA00022490"/>
    </source>
</evidence>
<evidence type="ECO:0000256" key="11">
    <source>
        <dbReference type="ARBA" id="ARBA00023242"/>
    </source>
</evidence>
<dbReference type="InterPro" id="IPR036872">
    <property type="entry name" value="CH_dom_sf"/>
</dbReference>
<dbReference type="InParanoid" id="B3SCV6"/>
<dbReference type="FunFam" id="1.10.418.10:FF:000006">
    <property type="entry name" value="Filamin-B isoform A"/>
    <property type="match status" value="1"/>
</dbReference>
<name>B3SCV6_TRIAD</name>
<dbReference type="CDD" id="cd21184">
    <property type="entry name" value="CH_FLN-like_rpt2"/>
    <property type="match status" value="1"/>
</dbReference>
<feature type="domain" description="Calponin-homology (CH)" evidence="14">
    <location>
        <begin position="3"/>
        <end position="108"/>
    </location>
</feature>
<evidence type="ECO:0000256" key="6">
    <source>
        <dbReference type="ARBA" id="ARBA00022989"/>
    </source>
</evidence>
<evidence type="ECO:0000256" key="7">
    <source>
        <dbReference type="ARBA" id="ARBA00023054"/>
    </source>
</evidence>
<keyword evidence="5" id="KW-0677">Repeat</keyword>
<keyword evidence="6" id="KW-1133">Transmembrane helix</keyword>
<dbReference type="AlphaFoldDB" id="B3SCV6"/>
<dbReference type="GO" id="GO:0030036">
    <property type="term" value="P:actin cytoskeleton organization"/>
    <property type="evidence" value="ECO:0007669"/>
    <property type="project" value="InterPro"/>
</dbReference>
<dbReference type="Pfam" id="PF00307">
    <property type="entry name" value="CH"/>
    <property type="match status" value="2"/>
</dbReference>
<gene>
    <name evidence="15" type="ORF">TRIADDRAFT_3330</name>
</gene>
<evidence type="ECO:0000256" key="1">
    <source>
        <dbReference type="ARBA" id="ARBA00004245"/>
    </source>
</evidence>
<dbReference type="InterPro" id="IPR001589">
    <property type="entry name" value="Actinin_actin-bd_CS"/>
</dbReference>
<organism evidence="15 16">
    <name type="scientific">Trichoplax adhaerens</name>
    <name type="common">Trichoplax reptans</name>
    <dbReference type="NCBI Taxonomy" id="10228"/>
    <lineage>
        <taxon>Eukaryota</taxon>
        <taxon>Metazoa</taxon>
        <taxon>Placozoa</taxon>
        <taxon>Uniplacotomia</taxon>
        <taxon>Trichoplacea</taxon>
        <taxon>Trichoplacidae</taxon>
        <taxon>Trichoplax</taxon>
    </lineage>
</organism>
<dbReference type="KEGG" id="tad:TRIADDRAFT_3330"/>
<protein>
    <recommendedName>
        <fullName evidence="14">Calponin-homology (CH) domain-containing protein</fullName>
    </recommendedName>
</protein>
<dbReference type="RefSeq" id="XP_002118054.1">
    <property type="nucleotide sequence ID" value="XM_002118018.1"/>
</dbReference>
<dbReference type="OrthoDB" id="18740at2759"/>
<dbReference type="InterPro" id="IPR044801">
    <property type="entry name" value="Filamin"/>
</dbReference>
<dbReference type="PhylomeDB" id="B3SCV6"/>
<evidence type="ECO:0000256" key="2">
    <source>
        <dbReference type="ARBA" id="ARBA00004528"/>
    </source>
</evidence>
<dbReference type="FunFam" id="1.10.418.10:FF:000099">
    <property type="entry name" value="Nuclear anchorage protein 1"/>
    <property type="match status" value="1"/>
</dbReference>
<evidence type="ECO:0000256" key="5">
    <source>
        <dbReference type="ARBA" id="ARBA00022737"/>
    </source>
</evidence>
<keyword evidence="3" id="KW-0963">Cytoplasm</keyword>
<sequence>WAKIQQKTFTNWCNDNLKESGTTVQDLAKDLEDGIVLIKLVETLSGRKVGRYHRKVKNKPQKLENVAKALKAIANDTVQLVNIGNEDIVNGNLKLILGLIWRLILTYQIKVKTDSSDKHKASAKSLMMTWIQSIMPACRVRNLNKDWNTGIPLCALVDHIQPGVCPQWTSLDSRNRLNNARLGMNIAEEKLGVPQVLSPEDLISPELDDLSMLTYLSYFTSTQESPGYQEVLKFVNSHLPEELNVGNFSTDWKDGKVLHEFVNAI</sequence>
<reference evidence="15 16" key="1">
    <citation type="journal article" date="2008" name="Nature">
        <title>The Trichoplax genome and the nature of placozoans.</title>
        <authorList>
            <person name="Srivastava M."/>
            <person name="Begovic E."/>
            <person name="Chapman J."/>
            <person name="Putnam N.H."/>
            <person name="Hellsten U."/>
            <person name="Kawashima T."/>
            <person name="Kuo A."/>
            <person name="Mitros T."/>
            <person name="Salamov A."/>
            <person name="Carpenter M.L."/>
            <person name="Signorovitch A.Y."/>
            <person name="Moreno M.A."/>
            <person name="Kamm K."/>
            <person name="Grimwood J."/>
            <person name="Schmutz J."/>
            <person name="Shapiro H."/>
            <person name="Grigoriev I.V."/>
            <person name="Buss L.W."/>
            <person name="Schierwater B."/>
            <person name="Dellaporta S.L."/>
            <person name="Rokhsar D.S."/>
        </authorList>
    </citation>
    <scope>NUCLEOTIDE SEQUENCE [LARGE SCALE GENOMIC DNA]</scope>
    <source>
        <strain evidence="15 16">Grell-BS-1999</strain>
    </source>
</reference>
<evidence type="ECO:0000256" key="4">
    <source>
        <dbReference type="ARBA" id="ARBA00022692"/>
    </source>
</evidence>
<evidence type="ECO:0000256" key="9">
    <source>
        <dbReference type="ARBA" id="ARBA00023203"/>
    </source>
</evidence>
<evidence type="ECO:0000313" key="15">
    <source>
        <dbReference type="EMBL" id="EDV19454.1"/>
    </source>
</evidence>
<dbReference type="GO" id="GO:0051015">
    <property type="term" value="F:actin filament binding"/>
    <property type="evidence" value="ECO:0007669"/>
    <property type="project" value="InterPro"/>
</dbReference>
<dbReference type="STRING" id="10228.B3SCV6"/>
<dbReference type="PROSITE" id="PS50021">
    <property type="entry name" value="CH"/>
    <property type="match status" value="3"/>
</dbReference>
<comment type="subcellular location">
    <subcellularLocation>
        <location evidence="1">Cytoplasm</location>
        <location evidence="1">Cytoskeleton</location>
    </subcellularLocation>
    <subcellularLocation>
        <location evidence="12">Endomembrane system</location>
        <topology evidence="12">Single-pass type IV membrane protein</topology>
        <orientation evidence="12">Cytoplasmic side</orientation>
    </subcellularLocation>
    <subcellularLocation>
        <location evidence="2">Nucleus membrane</location>
        <topology evidence="2">Single-pass membrane protein</topology>
        <orientation evidence="2">Cytoplasmic side</orientation>
    </subcellularLocation>
    <subcellularLocation>
        <location evidence="13">Nucleus membrane</location>
        <topology evidence="13">Single-pass type IV membrane protein</topology>
    </subcellularLocation>
</comment>
<evidence type="ECO:0000256" key="13">
    <source>
        <dbReference type="ARBA" id="ARBA00060498"/>
    </source>
</evidence>
<dbReference type="PANTHER" id="PTHR38537:SF8">
    <property type="entry name" value="FILAMIN-A"/>
    <property type="match status" value="1"/>
</dbReference>
<proteinExistence type="predicted"/>
<dbReference type="SMART" id="SM00033">
    <property type="entry name" value="CH"/>
    <property type="match status" value="2"/>
</dbReference>
<feature type="non-terminal residue" evidence="15">
    <location>
        <position position="265"/>
    </location>
</feature>
<dbReference type="OMA" id="QERNEGQ"/>
<evidence type="ECO:0000256" key="12">
    <source>
        <dbReference type="ARBA" id="ARBA00060457"/>
    </source>
</evidence>
<evidence type="ECO:0000256" key="10">
    <source>
        <dbReference type="ARBA" id="ARBA00023212"/>
    </source>
</evidence>
<keyword evidence="8" id="KW-0472">Membrane</keyword>
<dbReference type="GeneID" id="6759290"/>